<evidence type="ECO:0000313" key="1">
    <source>
        <dbReference type="EMBL" id="MDV2079437.1"/>
    </source>
</evidence>
<reference evidence="1 2" key="1">
    <citation type="submission" date="2023-10" db="EMBL/GenBank/DDBJ databases">
        <title>Characteristics and mechanism of a salt-tolerant marine origin heterotrophic nitrifying- aerobic denitrifying bacteria Marinobacter xestospongiae HN1.</title>
        <authorList>
            <person name="Qi R."/>
        </authorList>
    </citation>
    <scope>NUCLEOTIDE SEQUENCE [LARGE SCALE GENOMIC DNA]</scope>
    <source>
        <strain evidence="1 2">HN1</strain>
    </source>
</reference>
<dbReference type="InterPro" id="IPR042268">
    <property type="entry name" value="BamC_C"/>
</dbReference>
<accession>A0ABU3VYT3</accession>
<organism evidence="1 2">
    <name type="scientific">Marinobacter xestospongiae</name>
    <dbReference type="NCBI Taxonomy" id="994319"/>
    <lineage>
        <taxon>Bacteria</taxon>
        <taxon>Pseudomonadati</taxon>
        <taxon>Pseudomonadota</taxon>
        <taxon>Gammaproteobacteria</taxon>
        <taxon>Pseudomonadales</taxon>
        <taxon>Marinobacteraceae</taxon>
        <taxon>Marinobacter</taxon>
    </lineage>
</organism>
<keyword evidence="2" id="KW-1185">Reference proteome</keyword>
<proteinExistence type="predicted"/>
<dbReference type="InterPro" id="IPR010653">
    <property type="entry name" value="NlpB/DapX"/>
</dbReference>
<dbReference type="PROSITE" id="PS51257">
    <property type="entry name" value="PROKAR_LIPOPROTEIN"/>
    <property type="match status" value="1"/>
</dbReference>
<evidence type="ECO:0000313" key="2">
    <source>
        <dbReference type="Proteomes" id="UP001269819"/>
    </source>
</evidence>
<sequence length="359" mass="40023">MVLPFRTAPRSRGAFAGLAIGCALVAVSGCSAVDDRSLEYVNAPAGEPLKTIDERQRDRIGNAYPIREIDSADSGGMYAGDLPRPPDMTADILEQNYLIEELDDQAWLLINEVPGQVWPGVTAYLNERGFGVAQDSPQLGLVQSELVNFSRRARSLVGLEDGLANEPRILVQARVAPGVRRKTTEVQLRPRVVEGNPDELMSWQPRTDDKTVEKNLLQDLATFLQARADTKSYSRAALGISNEPRVKLVSEDDIPRAIRMDLAFDRAWGEVQRALREAEVAVVDLDRSQGRFYVDYRSSEELDPGMFSWFADEPEPKYTFYVNLEQQGQAIQVTTGRAPDHDGANRATLLLTELFDHLY</sequence>
<dbReference type="RefSeq" id="WP_316973990.1">
    <property type="nucleotide sequence ID" value="NZ_JAWIIJ010000007.1"/>
</dbReference>
<gene>
    <name evidence="1" type="primary">bamC</name>
    <name evidence="1" type="ORF">RYS15_12130</name>
</gene>
<dbReference type="Proteomes" id="UP001269819">
    <property type="component" value="Unassembled WGS sequence"/>
</dbReference>
<dbReference type="Pfam" id="PF06804">
    <property type="entry name" value="Lipoprotein_18"/>
    <property type="match status" value="1"/>
</dbReference>
<dbReference type="Gene3D" id="3.30.310.170">
    <property type="entry name" value="Outer membrane protein assembly factor BamC"/>
    <property type="match status" value="1"/>
</dbReference>
<protein>
    <submittedName>
        <fullName evidence="1">Outer membrane protein assembly factor BamC</fullName>
    </submittedName>
</protein>
<dbReference type="EMBL" id="JAWIIJ010000007">
    <property type="protein sequence ID" value="MDV2079437.1"/>
    <property type="molecule type" value="Genomic_DNA"/>
</dbReference>
<comment type="caution">
    <text evidence="1">The sequence shown here is derived from an EMBL/GenBank/DDBJ whole genome shotgun (WGS) entry which is preliminary data.</text>
</comment>
<name>A0ABU3VYT3_9GAMM</name>